<dbReference type="CDD" id="cd02076">
    <property type="entry name" value="P-type_ATPase_H"/>
    <property type="match status" value="1"/>
</dbReference>
<dbReference type="SFLD" id="SFLDS00003">
    <property type="entry name" value="Haloacid_Dehalogenase"/>
    <property type="match status" value="1"/>
</dbReference>
<dbReference type="GO" id="GO:0016020">
    <property type="term" value="C:membrane"/>
    <property type="evidence" value="ECO:0007669"/>
    <property type="project" value="UniProtKB-SubCell"/>
</dbReference>
<evidence type="ECO:0000256" key="9">
    <source>
        <dbReference type="ARBA" id="ARBA00022967"/>
    </source>
</evidence>
<dbReference type="PRINTS" id="PR00119">
    <property type="entry name" value="CATATPASE"/>
</dbReference>
<dbReference type="SUPFAM" id="SSF56784">
    <property type="entry name" value="HAD-like"/>
    <property type="match status" value="1"/>
</dbReference>
<dbReference type="FunFam" id="3.40.50.1000:FF:000211">
    <property type="entry name" value="Plasma membrane ATPase"/>
    <property type="match status" value="1"/>
</dbReference>
<feature type="transmembrane region" description="Helical" evidence="13">
    <location>
        <begin position="58"/>
        <end position="80"/>
    </location>
</feature>
<proteinExistence type="inferred from homology"/>
<comment type="subcellular location">
    <subcellularLocation>
        <location evidence="1">Membrane</location>
        <topology evidence="1">Multi-pass membrane protein</topology>
    </subcellularLocation>
</comment>
<feature type="transmembrane region" description="Helical" evidence="13">
    <location>
        <begin position="236"/>
        <end position="254"/>
    </location>
</feature>
<evidence type="ECO:0000256" key="10">
    <source>
        <dbReference type="ARBA" id="ARBA00022989"/>
    </source>
</evidence>
<keyword evidence="3" id="KW-0597">Phosphoprotein</keyword>
<feature type="compositionally biased region" description="Polar residues" evidence="12">
    <location>
        <begin position="833"/>
        <end position="859"/>
    </location>
</feature>
<dbReference type="SFLD" id="SFLDF00027">
    <property type="entry name" value="p-type_atpase"/>
    <property type="match status" value="1"/>
</dbReference>
<keyword evidence="11 13" id="KW-0472">Membrane</keyword>
<organism evidence="15 16">
    <name type="scientific">Sorangium cellulosum</name>
    <name type="common">Polyangium cellulosum</name>
    <dbReference type="NCBI Taxonomy" id="56"/>
    <lineage>
        <taxon>Bacteria</taxon>
        <taxon>Pseudomonadati</taxon>
        <taxon>Myxococcota</taxon>
        <taxon>Polyangia</taxon>
        <taxon>Polyangiales</taxon>
        <taxon>Polyangiaceae</taxon>
        <taxon>Sorangium</taxon>
    </lineage>
</organism>
<dbReference type="GO" id="GO:0005524">
    <property type="term" value="F:ATP binding"/>
    <property type="evidence" value="ECO:0007669"/>
    <property type="project" value="UniProtKB-KW"/>
</dbReference>
<dbReference type="Gene3D" id="3.40.1110.10">
    <property type="entry name" value="Calcium-transporting ATPase, cytoplasmic domain N"/>
    <property type="match status" value="1"/>
</dbReference>
<dbReference type="SMART" id="SM00831">
    <property type="entry name" value="Cation_ATPase_N"/>
    <property type="match status" value="1"/>
</dbReference>
<keyword evidence="5" id="KW-0479">Metal-binding</keyword>
<dbReference type="InterPro" id="IPR023214">
    <property type="entry name" value="HAD_sf"/>
</dbReference>
<feature type="transmembrane region" description="Helical" evidence="13">
    <location>
        <begin position="778"/>
        <end position="796"/>
    </location>
</feature>
<evidence type="ECO:0000256" key="12">
    <source>
        <dbReference type="SAM" id="MobiDB-lite"/>
    </source>
</evidence>
<dbReference type="InterPro" id="IPR001757">
    <property type="entry name" value="P_typ_ATPase"/>
</dbReference>
<feature type="transmembrane region" description="Helical" evidence="13">
    <location>
        <begin position="718"/>
        <end position="737"/>
    </location>
</feature>
<feature type="transmembrane region" description="Helical" evidence="13">
    <location>
        <begin position="647"/>
        <end position="668"/>
    </location>
</feature>
<dbReference type="InterPro" id="IPR018303">
    <property type="entry name" value="ATPase_P-typ_P_site"/>
</dbReference>
<name>A0A4P2QLE2_SORCE</name>
<keyword evidence="4 13" id="KW-0812">Transmembrane</keyword>
<keyword evidence="7" id="KW-0067">ATP-binding</keyword>
<dbReference type="Proteomes" id="UP000295497">
    <property type="component" value="Chromosome"/>
</dbReference>
<dbReference type="GO" id="GO:0016887">
    <property type="term" value="F:ATP hydrolysis activity"/>
    <property type="evidence" value="ECO:0007669"/>
    <property type="project" value="InterPro"/>
</dbReference>
<evidence type="ECO:0000256" key="2">
    <source>
        <dbReference type="ARBA" id="ARBA00008804"/>
    </source>
</evidence>
<dbReference type="InterPro" id="IPR008250">
    <property type="entry name" value="ATPase_P-typ_transduc_dom_A_sf"/>
</dbReference>
<keyword evidence="10 13" id="KW-1133">Transmembrane helix</keyword>
<dbReference type="SFLD" id="SFLDG00002">
    <property type="entry name" value="C1.7:_P-type_atpase_like"/>
    <property type="match status" value="1"/>
</dbReference>
<dbReference type="Pfam" id="PF00690">
    <property type="entry name" value="Cation_ATPase_N"/>
    <property type="match status" value="1"/>
</dbReference>
<dbReference type="FunFam" id="2.70.150.10:FF:000042">
    <property type="entry name" value="Plasma membrane ATPase"/>
    <property type="match status" value="1"/>
</dbReference>
<feature type="transmembrane region" description="Helical" evidence="13">
    <location>
        <begin position="266"/>
        <end position="293"/>
    </location>
</feature>
<evidence type="ECO:0000256" key="13">
    <source>
        <dbReference type="SAM" id="Phobius"/>
    </source>
</evidence>
<protein>
    <submittedName>
        <fullName evidence="15">Cation-transporting ATPase</fullName>
    </submittedName>
</protein>
<evidence type="ECO:0000256" key="1">
    <source>
        <dbReference type="ARBA" id="ARBA00004141"/>
    </source>
</evidence>
<dbReference type="EMBL" id="CP012672">
    <property type="protein sequence ID" value="AUX30303.1"/>
    <property type="molecule type" value="Genomic_DNA"/>
</dbReference>
<dbReference type="Gene3D" id="2.70.150.10">
    <property type="entry name" value="Calcium-transporting ATPase, cytoplasmic transduction domain A"/>
    <property type="match status" value="1"/>
</dbReference>
<accession>A0A4P2QLE2</accession>
<feature type="transmembrane region" description="Helical" evidence="13">
    <location>
        <begin position="86"/>
        <end position="105"/>
    </location>
</feature>
<reference evidence="15 16" key="1">
    <citation type="submission" date="2015-09" db="EMBL/GenBank/DDBJ databases">
        <title>Sorangium comparison.</title>
        <authorList>
            <person name="Zaburannyi N."/>
            <person name="Bunk B."/>
            <person name="Overmann J."/>
            <person name="Mueller R."/>
        </authorList>
    </citation>
    <scope>NUCLEOTIDE SEQUENCE [LARGE SCALE GENOMIC DNA]</scope>
    <source>
        <strain evidence="15 16">So ce836</strain>
    </source>
</reference>
<dbReference type="SUPFAM" id="SSF81653">
    <property type="entry name" value="Calcium ATPase, transduction domain A"/>
    <property type="match status" value="1"/>
</dbReference>
<dbReference type="GO" id="GO:0008553">
    <property type="term" value="F:P-type proton-exporting transporter activity"/>
    <property type="evidence" value="ECO:0007669"/>
    <property type="project" value="InterPro"/>
</dbReference>
<keyword evidence="8" id="KW-0460">Magnesium</keyword>
<dbReference type="SUPFAM" id="SSF81665">
    <property type="entry name" value="Calcium ATPase, transmembrane domain M"/>
    <property type="match status" value="1"/>
</dbReference>
<keyword evidence="9" id="KW-1278">Translocase</keyword>
<dbReference type="InterPro" id="IPR006534">
    <property type="entry name" value="P-type_ATPase_IIIA"/>
</dbReference>
<dbReference type="FunFam" id="3.40.1110.10:FF:000005">
    <property type="entry name" value="Plasma membrane ATPase"/>
    <property type="match status" value="1"/>
</dbReference>
<dbReference type="PROSITE" id="PS00154">
    <property type="entry name" value="ATPASE_E1_E2"/>
    <property type="match status" value="1"/>
</dbReference>
<evidence type="ECO:0000256" key="8">
    <source>
        <dbReference type="ARBA" id="ARBA00022842"/>
    </source>
</evidence>
<evidence type="ECO:0000256" key="6">
    <source>
        <dbReference type="ARBA" id="ARBA00022741"/>
    </source>
</evidence>
<feature type="transmembrane region" description="Helical" evidence="13">
    <location>
        <begin position="749"/>
        <end position="772"/>
    </location>
</feature>
<dbReference type="SUPFAM" id="SSF81660">
    <property type="entry name" value="Metal cation-transporting ATPase, ATP-binding domain N"/>
    <property type="match status" value="1"/>
</dbReference>
<evidence type="ECO:0000256" key="11">
    <source>
        <dbReference type="ARBA" id="ARBA00023136"/>
    </source>
</evidence>
<dbReference type="InterPro" id="IPR023298">
    <property type="entry name" value="ATPase_P-typ_TM_dom_sf"/>
</dbReference>
<feature type="transmembrane region" description="Helical" evidence="13">
    <location>
        <begin position="621"/>
        <end position="641"/>
    </location>
</feature>
<dbReference type="Pfam" id="PF00702">
    <property type="entry name" value="Hydrolase"/>
    <property type="match status" value="1"/>
</dbReference>
<dbReference type="Gene3D" id="1.20.1110.10">
    <property type="entry name" value="Calcium-transporting ATPase, transmembrane domain"/>
    <property type="match status" value="1"/>
</dbReference>
<dbReference type="FunFam" id="3.40.50.1000:FF:000001">
    <property type="entry name" value="Phospholipid-transporting ATPase IC"/>
    <property type="match status" value="1"/>
</dbReference>
<evidence type="ECO:0000259" key="14">
    <source>
        <dbReference type="SMART" id="SM00831"/>
    </source>
</evidence>
<feature type="region of interest" description="Disordered" evidence="12">
    <location>
        <begin position="826"/>
        <end position="873"/>
    </location>
</feature>
<dbReference type="InterPro" id="IPR036412">
    <property type="entry name" value="HAD-like_sf"/>
</dbReference>
<evidence type="ECO:0000256" key="7">
    <source>
        <dbReference type="ARBA" id="ARBA00022840"/>
    </source>
</evidence>
<evidence type="ECO:0000256" key="5">
    <source>
        <dbReference type="ARBA" id="ARBA00022723"/>
    </source>
</evidence>
<dbReference type="PANTHER" id="PTHR42861">
    <property type="entry name" value="CALCIUM-TRANSPORTING ATPASE"/>
    <property type="match status" value="1"/>
</dbReference>
<feature type="domain" description="Cation-transporting P-type ATPase N-terminal" evidence="14">
    <location>
        <begin position="10"/>
        <end position="82"/>
    </location>
</feature>
<dbReference type="InterPro" id="IPR004014">
    <property type="entry name" value="ATPase_P-typ_cation-transptr_N"/>
</dbReference>
<dbReference type="Gene3D" id="3.40.50.1000">
    <property type="entry name" value="HAD superfamily/HAD-like"/>
    <property type="match status" value="1"/>
</dbReference>
<evidence type="ECO:0000256" key="4">
    <source>
        <dbReference type="ARBA" id="ARBA00022692"/>
    </source>
</evidence>
<evidence type="ECO:0000313" key="15">
    <source>
        <dbReference type="EMBL" id="AUX30303.1"/>
    </source>
</evidence>
<gene>
    <name evidence="15" type="ORF">SOCE836_024030</name>
</gene>
<dbReference type="InterPro" id="IPR023299">
    <property type="entry name" value="ATPase_P-typ_cyto_dom_N"/>
</dbReference>
<dbReference type="NCBIfam" id="TIGR01494">
    <property type="entry name" value="ATPase_P-type"/>
    <property type="match status" value="3"/>
</dbReference>
<dbReference type="GO" id="GO:0046872">
    <property type="term" value="F:metal ion binding"/>
    <property type="evidence" value="ECO:0007669"/>
    <property type="project" value="UniProtKB-KW"/>
</dbReference>
<sequence length="873" mass="94622">MRMPIIGSEEAARLNPAELYAKLGGRRDGLTDAEARQRLVEYGPNELPERRRSAITTFLRYFWGPIPWMIEVAAVLSALVRHWADLVIILVLLVFNAVVGFWQEYKAGNAVEALRRKLALKCRVRRDGSWHEIEARVLVPGDIVRVRLGDVLPADLKLVEGSFLSVDQSALTGESLPVDKKPGDVAYSGSVAKLGEMEALVTSTGAETYFGRTAGLVAGAGAASHFQKAVLQIGDYLIYVSLGLVVLLVTVQLFRGESVLTLLQFALILTVASIPVAMPAVLSVTMALGALALSRRQAIVTRLESIEEMAGVDVLCSDKTGTLTENRLTLGEPFALAGISRDELVLAAALASKVENRDAIDEAVLAGVSKPSALAPFTQEEFMPFDPVHKRTEATVRGPGEQRLRVTKGAPQVVLALCQPSAELQKSVEEQVKDMAAKGNRALGVARRENGGPWQFLGVLPLFDRPRADAADTISQAKAHGIRVKMVTGDDLAIAREVAAKVGLGSDIVAAQDVFVVDNAAATPAAVEKIEQLDGFARVFPEHKFALVKALQSHHHIVGMTGDGVNDAPALKQADVGVAVSGATDAARAAASLVLTAPGLSVIVHAVEEARRIFERMNSYAIYRISETIRVMFFVVAAMLTFSFYPITAVMIILLALLNDVPIMMIAYDNTELSAKPVRWEMHRVLRLATVLGLVGVVSTFGILLIARDLLHLDAGHVQTFIFLKLAIAGHLTLFVTRTRSAFWARPHPAPVLIWSAVGTKLIATLFVLYPFGLMAALSWQEVCLIWAYALVWFFIADRIKLLVHSHFELATPRHRRFLAQTKQTLAPHPAQPVSSGGTKTLMPSKSAQNSCSFGSRSCRSAPRRTASGRPTW</sequence>
<keyword evidence="6" id="KW-0547">Nucleotide-binding</keyword>
<dbReference type="NCBIfam" id="TIGR01647">
    <property type="entry name" value="ATPase-IIIA_H"/>
    <property type="match status" value="1"/>
</dbReference>
<evidence type="ECO:0000313" key="16">
    <source>
        <dbReference type="Proteomes" id="UP000295497"/>
    </source>
</evidence>
<feature type="transmembrane region" description="Helical" evidence="13">
    <location>
        <begin position="688"/>
        <end position="706"/>
    </location>
</feature>
<dbReference type="PRINTS" id="PR00120">
    <property type="entry name" value="HATPASE"/>
</dbReference>
<comment type="similarity">
    <text evidence="2">Belongs to the cation transport ATPase (P-type) (TC 3.A.3) family. Type IIIA subfamily.</text>
</comment>
<dbReference type="Pfam" id="PF00122">
    <property type="entry name" value="E1-E2_ATPase"/>
    <property type="match status" value="1"/>
</dbReference>
<dbReference type="RefSeq" id="WP_129574322.1">
    <property type="nucleotide sequence ID" value="NZ_CP012672.1"/>
</dbReference>
<dbReference type="InterPro" id="IPR059000">
    <property type="entry name" value="ATPase_P-type_domA"/>
</dbReference>
<dbReference type="AlphaFoldDB" id="A0A4P2QLE2"/>
<dbReference type="InterPro" id="IPR044492">
    <property type="entry name" value="P_typ_ATPase_HD_dom"/>
</dbReference>
<evidence type="ECO:0000256" key="3">
    <source>
        <dbReference type="ARBA" id="ARBA00022553"/>
    </source>
</evidence>
<dbReference type="GO" id="GO:0120029">
    <property type="term" value="P:proton export across plasma membrane"/>
    <property type="evidence" value="ECO:0007669"/>
    <property type="project" value="InterPro"/>
</dbReference>